<dbReference type="Proteomes" id="UP000657006">
    <property type="component" value="Unassembled WGS sequence"/>
</dbReference>
<proteinExistence type="inferred from homology"/>
<evidence type="ECO:0000256" key="1">
    <source>
        <dbReference type="ARBA" id="ARBA00010923"/>
    </source>
</evidence>
<dbReference type="SUPFAM" id="SSF116734">
    <property type="entry name" value="DNA methylase specificity domain"/>
    <property type="match status" value="2"/>
</dbReference>
<dbReference type="GO" id="GO:0003677">
    <property type="term" value="F:DNA binding"/>
    <property type="evidence" value="ECO:0007669"/>
    <property type="project" value="UniProtKB-KW"/>
</dbReference>
<name>A0A926I3F6_9FIRM</name>
<evidence type="ECO:0000313" key="5">
    <source>
        <dbReference type="EMBL" id="MBC8545091.1"/>
    </source>
</evidence>
<evidence type="ECO:0000256" key="2">
    <source>
        <dbReference type="ARBA" id="ARBA00022747"/>
    </source>
</evidence>
<keyword evidence="5" id="KW-0378">Hydrolase</keyword>
<dbReference type="EMBL" id="JACRSQ010000045">
    <property type="protein sequence ID" value="MBC8545091.1"/>
    <property type="molecule type" value="Genomic_DNA"/>
</dbReference>
<accession>A0A926I3F6</accession>
<dbReference type="GO" id="GO:0004519">
    <property type="term" value="F:endonuclease activity"/>
    <property type="evidence" value="ECO:0007669"/>
    <property type="project" value="UniProtKB-KW"/>
</dbReference>
<protein>
    <submittedName>
        <fullName evidence="5">Restriction endonuclease subunit S</fullName>
    </submittedName>
</protein>
<dbReference type="Gene3D" id="3.90.220.20">
    <property type="entry name" value="DNA methylase specificity domains"/>
    <property type="match status" value="2"/>
</dbReference>
<dbReference type="RefSeq" id="WP_249290192.1">
    <property type="nucleotide sequence ID" value="NZ_JACRSQ010000045.1"/>
</dbReference>
<dbReference type="Pfam" id="PF01420">
    <property type="entry name" value="Methylase_S"/>
    <property type="match status" value="1"/>
</dbReference>
<dbReference type="GO" id="GO:0009307">
    <property type="term" value="P:DNA restriction-modification system"/>
    <property type="evidence" value="ECO:0007669"/>
    <property type="project" value="UniProtKB-KW"/>
</dbReference>
<reference evidence="5" key="1">
    <citation type="submission" date="2020-08" db="EMBL/GenBank/DDBJ databases">
        <title>Genome public.</title>
        <authorList>
            <person name="Liu C."/>
            <person name="Sun Q."/>
        </authorList>
    </citation>
    <scope>NUCLEOTIDE SEQUENCE</scope>
    <source>
        <strain evidence="5">NSJ-32</strain>
    </source>
</reference>
<dbReference type="PANTHER" id="PTHR30408">
    <property type="entry name" value="TYPE-1 RESTRICTION ENZYME ECOKI SPECIFICITY PROTEIN"/>
    <property type="match status" value="1"/>
</dbReference>
<dbReference type="PANTHER" id="PTHR30408:SF12">
    <property type="entry name" value="TYPE I RESTRICTION ENZYME MJAVIII SPECIFICITY SUBUNIT"/>
    <property type="match status" value="1"/>
</dbReference>
<keyword evidence="5" id="KW-0540">Nuclease</keyword>
<organism evidence="5 6">
    <name type="scientific">Bianquea renquensis</name>
    <dbReference type="NCBI Taxonomy" id="2763661"/>
    <lineage>
        <taxon>Bacteria</taxon>
        <taxon>Bacillati</taxon>
        <taxon>Bacillota</taxon>
        <taxon>Clostridia</taxon>
        <taxon>Eubacteriales</taxon>
        <taxon>Bianqueaceae</taxon>
        <taxon>Bianquea</taxon>
    </lineage>
</organism>
<feature type="domain" description="Type I restriction modification DNA specificity" evidence="4">
    <location>
        <begin position="194"/>
        <end position="346"/>
    </location>
</feature>
<keyword evidence="3" id="KW-0238">DNA-binding</keyword>
<keyword evidence="5" id="KW-0255">Endonuclease</keyword>
<dbReference type="AlphaFoldDB" id="A0A926I3F6"/>
<keyword evidence="2" id="KW-0680">Restriction system</keyword>
<evidence type="ECO:0000259" key="4">
    <source>
        <dbReference type="Pfam" id="PF01420"/>
    </source>
</evidence>
<evidence type="ECO:0000313" key="6">
    <source>
        <dbReference type="Proteomes" id="UP000657006"/>
    </source>
</evidence>
<comment type="similarity">
    <text evidence="1">Belongs to the type-I restriction system S methylase family.</text>
</comment>
<keyword evidence="6" id="KW-1185">Reference proteome</keyword>
<sequence length="385" mass="43907">MKSNYEALGKHIRLVDYRNSKEASNTVLGISIDKEFMPSVANVIGTDLSRYKLISKGLFACNPMHVGRDERLPIALYENDEPAIVSPAYFMFEIVDRTVLNEEYLMMWFRRPEFDRECWFMTDGSVRGGITWDDLCCIQLPIPTYEQQLEIIESYRAITRRIAMKKEINDNLEASEQAILVESISKNQTIPTALGDFADFIDGDRGKNYPTFDEFSAKGYCLFLNASNVTSTGFSFDTCMFVTEEKDRAMNKGHLSSYDIVLTSRGTLGNVALYNEHIKYANIRINSGMLIIRPKVKRLSPYLIYAFLKSSYMKAAIEQFRSGSAQPQLPIKDLQKITFAIPESDTVLTALDRQFRSIEERISVNKNEIDSLKALSNILLVELSR</sequence>
<gene>
    <name evidence="5" type="ORF">H8730_16245</name>
</gene>
<dbReference type="InterPro" id="IPR044946">
    <property type="entry name" value="Restrct_endonuc_typeI_TRD_sf"/>
</dbReference>
<comment type="caution">
    <text evidence="5">The sequence shown here is derived from an EMBL/GenBank/DDBJ whole genome shotgun (WGS) entry which is preliminary data.</text>
</comment>
<evidence type="ECO:0000256" key="3">
    <source>
        <dbReference type="ARBA" id="ARBA00023125"/>
    </source>
</evidence>
<dbReference type="InterPro" id="IPR000055">
    <property type="entry name" value="Restrct_endonuc_typeI_TRD"/>
</dbReference>
<dbReference type="InterPro" id="IPR052021">
    <property type="entry name" value="Type-I_RS_S_subunit"/>
</dbReference>